<dbReference type="GO" id="GO:0008233">
    <property type="term" value="F:peptidase activity"/>
    <property type="evidence" value="ECO:0007669"/>
    <property type="project" value="UniProtKB-KW"/>
</dbReference>
<proteinExistence type="predicted"/>
<protein>
    <submittedName>
        <fullName evidence="1">Putative protease</fullName>
    </submittedName>
</protein>
<dbReference type="AlphaFoldDB" id="A0A1M7RXN4"/>
<gene>
    <name evidence="1" type="ORF">SAMN02745728_00304</name>
</gene>
<keyword evidence="1" id="KW-0378">Hydrolase</keyword>
<evidence type="ECO:0000313" key="1">
    <source>
        <dbReference type="EMBL" id="SHN50960.1"/>
    </source>
</evidence>
<dbReference type="Pfam" id="PF01136">
    <property type="entry name" value="Peptidase_U32"/>
    <property type="match status" value="1"/>
</dbReference>
<dbReference type="Proteomes" id="UP000186469">
    <property type="component" value="Unassembled WGS sequence"/>
</dbReference>
<dbReference type="InterPro" id="IPR051454">
    <property type="entry name" value="RNA/ubiquinone_mod_enzymes"/>
</dbReference>
<reference evidence="1 2" key="1">
    <citation type="submission" date="2016-12" db="EMBL/GenBank/DDBJ databases">
        <authorList>
            <person name="Song W.-J."/>
            <person name="Kurnit D.M."/>
        </authorList>
    </citation>
    <scope>NUCLEOTIDE SEQUENCE [LARGE SCALE GENOMIC DNA]</scope>
    <source>
        <strain evidence="1 2">DSM 11393</strain>
    </source>
</reference>
<keyword evidence="2" id="KW-1185">Reference proteome</keyword>
<accession>A0A1M7RXN4</accession>
<organism evidence="1 2">
    <name type="scientific">Desulfovibrio litoralis DSM 11393</name>
    <dbReference type="NCBI Taxonomy" id="1121455"/>
    <lineage>
        <taxon>Bacteria</taxon>
        <taxon>Pseudomonadati</taxon>
        <taxon>Thermodesulfobacteriota</taxon>
        <taxon>Desulfovibrionia</taxon>
        <taxon>Desulfovibrionales</taxon>
        <taxon>Desulfovibrionaceae</taxon>
        <taxon>Desulfovibrio</taxon>
    </lineage>
</organism>
<dbReference type="PANTHER" id="PTHR30217:SF10">
    <property type="entry name" value="23S RRNA 5-HYDROXYCYTIDINE C2501 SYNTHASE"/>
    <property type="match status" value="1"/>
</dbReference>
<name>A0A1M7RXN4_9BACT</name>
<dbReference type="EMBL" id="FRDI01000002">
    <property type="protein sequence ID" value="SHN50960.1"/>
    <property type="molecule type" value="Genomic_DNA"/>
</dbReference>
<evidence type="ECO:0000313" key="2">
    <source>
        <dbReference type="Proteomes" id="UP000186469"/>
    </source>
</evidence>
<sequence>MLINSKPEILAPAGDTPAFLAAMAAGADAIYLGLKHFSARMQAQNFSLTELSRLTELAHSENRRVYIALNTLLKPSDPLPAGRLLARIARFSPECLPDALIIQDPGVGLIARQAGYSGELHFSTIANVTHTKALAIAQNMGASRVILPRELSIDEVKTVAAACPSDLELEFFVHGALCWCVSGRCWWSSYMGGKSGLRGRCVQPCRRVYKQKGKEGRFFSCFDLSLGPLTKTLLDIPQLSSWKIEGRKKGPHYVFYVVTAYKMLRDNPDDPQARKEAEAILSMALGRQTTKARFLPQGQLDPTRNPTHTQVGAEQTSSGLFCGRLKMEDDPSQTQFKKGKLKKGERPQDIKVARFILSPRFNLIPQDYLRIGYEDEPWHATQSVSKVLPKGGTLTFTIPRHKWPKNGTPVFLIDRKEPELMALLKDWNIKLDKFKGEAPEDVDFRLDMPSVARSEKRYEIYLQANIPQGKATRRALRSNSFMGLWLGPKPLQELSRTLFGRISWWLPPVIWPNEEDRWALLISNAIRSGARHFVCNSQWQRAFFPTGDAKPEGLSLSLGPFVNLANAFSLQSMADLGFERAVISPELAQEDVLSLPHQSPLPLGIVLSGFFPMGISRHTLDPLKAGELFASPKKEAFWSRRYGENTWIYPAWPLDLTEKRNELEKAGYSFFVHFEENIPKELEVQRTSSFNWDIELL</sequence>
<dbReference type="PANTHER" id="PTHR30217">
    <property type="entry name" value="PEPTIDASE U32 FAMILY"/>
    <property type="match status" value="1"/>
</dbReference>
<dbReference type="InterPro" id="IPR001539">
    <property type="entry name" value="Peptidase_U32"/>
</dbReference>
<dbReference type="STRING" id="1121455.SAMN02745728_00304"/>
<keyword evidence="1" id="KW-0645">Protease</keyword>
<dbReference type="GO" id="GO:0006508">
    <property type="term" value="P:proteolysis"/>
    <property type="evidence" value="ECO:0007669"/>
    <property type="project" value="UniProtKB-KW"/>
</dbReference>